<evidence type="ECO:0000313" key="8">
    <source>
        <dbReference type="EMBL" id="KCZ64610.1"/>
    </source>
</evidence>
<evidence type="ECO:0000256" key="2">
    <source>
        <dbReference type="ARBA" id="ARBA00022714"/>
    </source>
</evidence>
<evidence type="ECO:0000313" key="9">
    <source>
        <dbReference type="Proteomes" id="UP000024547"/>
    </source>
</evidence>
<dbReference type="GO" id="GO:0051537">
    <property type="term" value="F:2 iron, 2 sulfur cluster binding"/>
    <property type="evidence" value="ECO:0007669"/>
    <property type="project" value="UniProtKB-KW"/>
</dbReference>
<evidence type="ECO:0000256" key="4">
    <source>
        <dbReference type="ARBA" id="ARBA00023004"/>
    </source>
</evidence>
<dbReference type="GO" id="GO:0140647">
    <property type="term" value="P:P450-containing electron transport chain"/>
    <property type="evidence" value="ECO:0007669"/>
    <property type="project" value="InterPro"/>
</dbReference>
<dbReference type="InterPro" id="IPR018298">
    <property type="entry name" value="Adrenodoxin_Fe-S_BS"/>
</dbReference>
<dbReference type="AlphaFoldDB" id="A0A059EAH3"/>
<evidence type="ECO:0000256" key="3">
    <source>
        <dbReference type="ARBA" id="ARBA00022723"/>
    </source>
</evidence>
<dbReference type="GO" id="GO:0046872">
    <property type="term" value="F:metal ion binding"/>
    <property type="evidence" value="ECO:0007669"/>
    <property type="project" value="UniProtKB-KW"/>
</dbReference>
<dbReference type="PANTHER" id="PTHR23426:SF65">
    <property type="entry name" value="FERREDOXIN-2, MITOCHONDRIAL"/>
    <property type="match status" value="1"/>
</dbReference>
<keyword evidence="4" id="KW-0408">Iron</keyword>
<name>A0A059EAH3_9PROT</name>
<dbReference type="InterPro" id="IPR001055">
    <property type="entry name" value="Adrenodoxin-like"/>
</dbReference>
<feature type="domain" description="2Fe-2S ferredoxin-type" evidence="7">
    <location>
        <begin position="8"/>
        <end position="111"/>
    </location>
</feature>
<keyword evidence="9" id="KW-1185">Reference proteome</keyword>
<dbReference type="PRINTS" id="PR00355">
    <property type="entry name" value="ADRENODOXIN"/>
</dbReference>
<comment type="similarity">
    <text evidence="1">Belongs to the adrenodoxin/putidaredoxin family.</text>
</comment>
<dbReference type="InterPro" id="IPR036010">
    <property type="entry name" value="2Fe-2S_ferredoxin-like_sf"/>
</dbReference>
<comment type="cofactor">
    <cofactor evidence="6">
        <name>[2Fe-2S] cluster</name>
        <dbReference type="ChEBI" id="CHEBI:190135"/>
    </cofactor>
</comment>
<evidence type="ECO:0000256" key="1">
    <source>
        <dbReference type="ARBA" id="ARBA00010914"/>
    </source>
</evidence>
<dbReference type="CDD" id="cd00207">
    <property type="entry name" value="fer2"/>
    <property type="match status" value="1"/>
</dbReference>
<dbReference type="STRING" id="1280948.HY36_12255"/>
<organism evidence="8 9">
    <name type="scientific">Hyphomonas atlantica</name>
    <dbReference type="NCBI Taxonomy" id="1280948"/>
    <lineage>
        <taxon>Bacteria</taxon>
        <taxon>Pseudomonadati</taxon>
        <taxon>Pseudomonadota</taxon>
        <taxon>Alphaproteobacteria</taxon>
        <taxon>Hyphomonadales</taxon>
        <taxon>Hyphomonadaceae</taxon>
        <taxon>Hyphomonas</taxon>
    </lineage>
</organism>
<evidence type="ECO:0000256" key="5">
    <source>
        <dbReference type="ARBA" id="ARBA00023014"/>
    </source>
</evidence>
<sequence>METCAAMPRITFTDHTGVAREVDAQTGETLMEAAVKNDIPDLEAECGGACACATCHVYIDPAFLSQMGAASAAEQDMLSFASDVRKNSRLSCQILVTEALDGLGVETPETQGEA</sequence>
<keyword evidence="5" id="KW-0411">Iron-sulfur</keyword>
<dbReference type="Pfam" id="PF00111">
    <property type="entry name" value="Fer2"/>
    <property type="match status" value="1"/>
</dbReference>
<evidence type="ECO:0000259" key="7">
    <source>
        <dbReference type="PROSITE" id="PS51085"/>
    </source>
</evidence>
<protein>
    <recommendedName>
        <fullName evidence="7">2Fe-2S ferredoxin-type domain-containing protein</fullName>
    </recommendedName>
</protein>
<dbReference type="SUPFAM" id="SSF54292">
    <property type="entry name" value="2Fe-2S ferredoxin-like"/>
    <property type="match status" value="1"/>
</dbReference>
<dbReference type="PATRIC" id="fig|1280948.3.peg.683"/>
<comment type="caution">
    <text evidence="8">The sequence shown here is derived from an EMBL/GenBank/DDBJ whole genome shotgun (WGS) entry which is preliminary data.</text>
</comment>
<dbReference type="PANTHER" id="PTHR23426">
    <property type="entry name" value="FERREDOXIN/ADRENODOXIN"/>
    <property type="match status" value="1"/>
</dbReference>
<keyword evidence="2" id="KW-0001">2Fe-2S</keyword>
<gene>
    <name evidence="8" type="ORF">HY36_12255</name>
</gene>
<accession>A0A059EAH3</accession>
<dbReference type="PROSITE" id="PS51085">
    <property type="entry name" value="2FE2S_FER_2"/>
    <property type="match status" value="1"/>
</dbReference>
<keyword evidence="3" id="KW-0479">Metal-binding</keyword>
<dbReference type="InterPro" id="IPR012675">
    <property type="entry name" value="Beta-grasp_dom_sf"/>
</dbReference>
<dbReference type="EMBL" id="AWFH01000002">
    <property type="protein sequence ID" value="KCZ64610.1"/>
    <property type="molecule type" value="Genomic_DNA"/>
</dbReference>
<dbReference type="eggNOG" id="COG0633">
    <property type="taxonomic scope" value="Bacteria"/>
</dbReference>
<evidence type="ECO:0000256" key="6">
    <source>
        <dbReference type="ARBA" id="ARBA00034078"/>
    </source>
</evidence>
<dbReference type="GO" id="GO:0009055">
    <property type="term" value="F:electron transfer activity"/>
    <property type="evidence" value="ECO:0007669"/>
    <property type="project" value="TreeGrafter"/>
</dbReference>
<dbReference type="PROSITE" id="PS00814">
    <property type="entry name" value="ADX"/>
    <property type="match status" value="1"/>
</dbReference>
<dbReference type="Gene3D" id="3.10.20.30">
    <property type="match status" value="1"/>
</dbReference>
<dbReference type="Proteomes" id="UP000024547">
    <property type="component" value="Unassembled WGS sequence"/>
</dbReference>
<dbReference type="InterPro" id="IPR001041">
    <property type="entry name" value="2Fe-2S_ferredoxin-type"/>
</dbReference>
<proteinExistence type="inferred from homology"/>
<reference evidence="8 9" key="1">
    <citation type="journal article" date="2014" name="Antonie Van Leeuwenhoek">
        <title>Hyphomonas beringensis sp. nov. and Hyphomonas chukchiensis sp. nov., isolated from surface seawater of the Bering Sea and Chukchi Sea.</title>
        <authorList>
            <person name="Li C."/>
            <person name="Lai Q."/>
            <person name="Li G."/>
            <person name="Dong C."/>
            <person name="Wang J."/>
            <person name="Liao Y."/>
            <person name="Shao Z."/>
        </authorList>
    </citation>
    <scope>NUCLEOTIDE SEQUENCE [LARGE SCALE GENOMIC DNA]</scope>
    <source>
        <strain evidence="8 9">22II1-22F38</strain>
    </source>
</reference>